<feature type="signal peptide" evidence="1">
    <location>
        <begin position="1"/>
        <end position="18"/>
    </location>
</feature>
<feature type="chain" id="PRO_5025553010" evidence="1">
    <location>
        <begin position="19"/>
        <end position="310"/>
    </location>
</feature>
<protein>
    <submittedName>
        <fullName evidence="2">Putative secreted protein</fullName>
    </submittedName>
</protein>
<evidence type="ECO:0000256" key="1">
    <source>
        <dbReference type="SAM" id="SignalP"/>
    </source>
</evidence>
<organism evidence="2">
    <name type="scientific">Ixodes ricinus</name>
    <name type="common">Common tick</name>
    <name type="synonym">Acarus ricinus</name>
    <dbReference type="NCBI Taxonomy" id="34613"/>
    <lineage>
        <taxon>Eukaryota</taxon>
        <taxon>Metazoa</taxon>
        <taxon>Ecdysozoa</taxon>
        <taxon>Arthropoda</taxon>
        <taxon>Chelicerata</taxon>
        <taxon>Arachnida</taxon>
        <taxon>Acari</taxon>
        <taxon>Parasitiformes</taxon>
        <taxon>Ixodida</taxon>
        <taxon>Ixodoidea</taxon>
        <taxon>Ixodidae</taxon>
        <taxon>Ixodinae</taxon>
        <taxon>Ixodes</taxon>
    </lineage>
</organism>
<accession>A0A6B0VA49</accession>
<sequence length="310" mass="33864">MLRTTSCLMALMASWTVALLCTNARHWMVPTMDMVAPQSVGPSTLLWPALLLQSIGKKRSTKKMLCGSLALERLLSAPESRASWGGRDSPLSRATASWRALKKGCSPNWIWRMSPCWQRSSLKGTQRFRLRLVSSRCQRVDPPPVDCFQSAGLAVLLVSEILNVLHVTFLVTEQICRRILSVTSGLKDVLWSFPSDLYIAKRTCLSWMCAAASASGGPTAKRPRTSIPPGSIRVTCLACWQIQPSSTSPGAALLFTSPSSCDSSSSFFGVLATCTTMSRCCVLWPMMTPTVTSVAFLWTSSSTSFCTWSS</sequence>
<name>A0A6B0VA49_IXORI</name>
<proteinExistence type="predicted"/>
<evidence type="ECO:0000313" key="2">
    <source>
        <dbReference type="EMBL" id="MXU98108.1"/>
    </source>
</evidence>
<keyword evidence="1" id="KW-0732">Signal</keyword>
<reference evidence="2" key="1">
    <citation type="submission" date="2019-12" db="EMBL/GenBank/DDBJ databases">
        <title>An insight into the sialome of adult female Ixodes ricinus ticks feeding for 6 days.</title>
        <authorList>
            <person name="Perner J."/>
            <person name="Ribeiro J.M.C."/>
        </authorList>
    </citation>
    <scope>NUCLEOTIDE SEQUENCE</scope>
    <source>
        <strain evidence="2">Semi-engorged</strain>
        <tissue evidence="2">Salivary glands</tissue>
    </source>
</reference>
<dbReference type="AlphaFoldDB" id="A0A6B0VA49"/>
<dbReference type="EMBL" id="GIFC01016025">
    <property type="protein sequence ID" value="MXU98108.1"/>
    <property type="molecule type" value="Transcribed_RNA"/>
</dbReference>